<dbReference type="PANTHER" id="PTHR30620">
    <property type="entry name" value="PERIPLASMIC BETA-GLUCOSIDASE-RELATED"/>
    <property type="match status" value="1"/>
</dbReference>
<dbReference type="InterPro" id="IPR001764">
    <property type="entry name" value="Glyco_hydro_3_N"/>
</dbReference>
<dbReference type="Gene3D" id="3.20.20.300">
    <property type="entry name" value="Glycoside hydrolase, family 3, N-terminal domain"/>
    <property type="match status" value="1"/>
</dbReference>
<keyword evidence="4" id="KW-1185">Reference proteome</keyword>
<organism evidence="3 4">
    <name type="scientific">Nesterenkonia rhizosphaerae</name>
    <dbReference type="NCBI Taxonomy" id="1348272"/>
    <lineage>
        <taxon>Bacteria</taxon>
        <taxon>Bacillati</taxon>
        <taxon>Actinomycetota</taxon>
        <taxon>Actinomycetes</taxon>
        <taxon>Micrococcales</taxon>
        <taxon>Micrococcaceae</taxon>
        <taxon>Nesterenkonia</taxon>
    </lineage>
</organism>
<keyword evidence="1 3" id="KW-0378">Hydrolase</keyword>
<dbReference type="Gene3D" id="2.60.40.10">
    <property type="entry name" value="Immunoglobulins"/>
    <property type="match status" value="1"/>
</dbReference>
<dbReference type="EMBL" id="BAABLW010000005">
    <property type="protein sequence ID" value="GAA4917304.1"/>
    <property type="molecule type" value="Genomic_DNA"/>
</dbReference>
<evidence type="ECO:0000313" key="3">
    <source>
        <dbReference type="EMBL" id="GAA4917304.1"/>
    </source>
</evidence>
<dbReference type="InterPro" id="IPR017853">
    <property type="entry name" value="GH"/>
</dbReference>
<dbReference type="SMART" id="SM01217">
    <property type="entry name" value="Fn3_like"/>
    <property type="match status" value="1"/>
</dbReference>
<dbReference type="PRINTS" id="PR00133">
    <property type="entry name" value="GLHYDRLASE3"/>
</dbReference>
<dbReference type="InterPro" id="IPR002772">
    <property type="entry name" value="Glyco_hydro_3_C"/>
</dbReference>
<dbReference type="InterPro" id="IPR026891">
    <property type="entry name" value="Fn3-like"/>
</dbReference>
<protein>
    <submittedName>
        <fullName evidence="3">Glycoside hydrolase family 3 N-terminal domain-containing protein</fullName>
    </submittedName>
</protein>
<dbReference type="SUPFAM" id="SSF52279">
    <property type="entry name" value="Beta-D-glucan exohydrolase, C-terminal domain"/>
    <property type="match status" value="1"/>
</dbReference>
<gene>
    <name evidence="3" type="ORF">GCM10025790_11010</name>
</gene>
<dbReference type="InterPro" id="IPR036881">
    <property type="entry name" value="Glyco_hydro_3_C_sf"/>
</dbReference>
<evidence type="ECO:0000313" key="4">
    <source>
        <dbReference type="Proteomes" id="UP001500368"/>
    </source>
</evidence>
<dbReference type="PANTHER" id="PTHR30620:SF123">
    <property type="entry name" value="BETA-XYLOSIDASE"/>
    <property type="match status" value="1"/>
</dbReference>
<feature type="domain" description="Fibronectin type III-like" evidence="2">
    <location>
        <begin position="702"/>
        <end position="771"/>
    </location>
</feature>
<dbReference type="InterPro" id="IPR036962">
    <property type="entry name" value="Glyco_hydro_3_N_sf"/>
</dbReference>
<accession>A0ABP9FUY5</accession>
<dbReference type="GO" id="GO:0016787">
    <property type="term" value="F:hydrolase activity"/>
    <property type="evidence" value="ECO:0007669"/>
    <property type="project" value="UniProtKB-KW"/>
</dbReference>
<dbReference type="Pfam" id="PF14310">
    <property type="entry name" value="Fn3-like"/>
    <property type="match status" value="1"/>
</dbReference>
<dbReference type="Proteomes" id="UP001500368">
    <property type="component" value="Unassembled WGS sequence"/>
</dbReference>
<comment type="caution">
    <text evidence="3">The sequence shown here is derived from an EMBL/GenBank/DDBJ whole genome shotgun (WGS) entry which is preliminary data.</text>
</comment>
<reference evidence="4" key="1">
    <citation type="journal article" date="2019" name="Int. J. Syst. Evol. Microbiol.">
        <title>The Global Catalogue of Microorganisms (GCM) 10K type strain sequencing project: providing services to taxonomists for standard genome sequencing and annotation.</title>
        <authorList>
            <consortium name="The Broad Institute Genomics Platform"/>
            <consortium name="The Broad Institute Genome Sequencing Center for Infectious Disease"/>
            <person name="Wu L."/>
            <person name="Ma J."/>
        </authorList>
    </citation>
    <scope>NUCLEOTIDE SEQUENCE [LARGE SCALE GENOMIC DNA]</scope>
    <source>
        <strain evidence="4">JCM 19129</strain>
    </source>
</reference>
<dbReference type="Gene3D" id="3.40.50.1700">
    <property type="entry name" value="Glycoside hydrolase family 3 C-terminal domain"/>
    <property type="match status" value="1"/>
</dbReference>
<evidence type="ECO:0000259" key="2">
    <source>
        <dbReference type="SMART" id="SM01217"/>
    </source>
</evidence>
<dbReference type="InterPro" id="IPR051915">
    <property type="entry name" value="Cellulose_Degrad_GH3"/>
</dbReference>
<dbReference type="Pfam" id="PF01915">
    <property type="entry name" value="Glyco_hydro_3_C"/>
    <property type="match status" value="1"/>
</dbReference>
<evidence type="ECO:0000256" key="1">
    <source>
        <dbReference type="ARBA" id="ARBA00022801"/>
    </source>
</evidence>
<name>A0ABP9FUY5_9MICC</name>
<dbReference type="Pfam" id="PF00933">
    <property type="entry name" value="Glyco_hydro_3"/>
    <property type="match status" value="1"/>
</dbReference>
<dbReference type="SUPFAM" id="SSF51445">
    <property type="entry name" value="(Trans)glycosidases"/>
    <property type="match status" value="1"/>
</dbReference>
<dbReference type="InterPro" id="IPR013783">
    <property type="entry name" value="Ig-like_fold"/>
</dbReference>
<proteinExistence type="predicted"/>
<sequence length="814" mass="86626">MDATLSATERANLLIANMSAEEKVAQLVGVLPHAIGAPDRMTRSTLDARLSAGIGHICSVGTAVGDAASFARLTNDVQRYLSDHTRLGIPAILHNETLNGVQGEGFTSFPTPIGLAATWDPERIRRMADLIRRQLAATGVRQALAPVLDIARDARWGRIHETYGEDVLLTSAFGVAYVQGLQGEDLREGVIATAKHFLGYSVTEGGQNMAATHLGPRELRDVHAAPFEAAIRVAGMRSVMNSYSEIDGAPVATSREILTQLLRETLGFEGTVVSDYRSLFYVVNRQGAGDQDTVADAALYAGLDVELPEAFAYGSGLVERLARGEADEAALNLAVRRTLTHKFELGLFENPYAEGAPEELRALACSGRELSREITHASVTLLKNDKGILPLSSSLKKVAVIGPHADTVMSGFANYTYPPFLETLRGILTGRSRMAGMEQALSNPDPQKQAEMRKKMEALSRLDPEVAARTSYGAKTLAGALRELLPGVDVSTACGVGVIDDEPVDIAEALRAADGADVVVVALGGRSAAFAGRATEGEGSDSATLELPAQQIELVERLAEQGVPMVGVLYMGKPYALGHLEGRFKAMLTGFIPGPEGGAALASALVGETNPSGKLPFTVPRHAGQVPIHHAQKTGSGHRRTSADQFTAYVDLENTPLYPFGYGLSYATFEVSELSVDSSLETSGTIQGSVLVRNVGDVLGTEVVQIYASAPARLITRPERQLIAFARVPLLPGESRLVEFEVEMAQLGYTCEDGRFVVDPGVYVLRAGTSSEDLSLRAEASVGGGRLEVLEPHASLPRVTIRPEHAGVGLPNPK</sequence>